<feature type="region of interest" description="Disordered" evidence="2">
    <location>
        <begin position="181"/>
        <end position="260"/>
    </location>
</feature>
<dbReference type="Gene3D" id="3.30.900.10">
    <property type="entry name" value="HORMA domain"/>
    <property type="match status" value="1"/>
</dbReference>
<protein>
    <submittedName>
        <fullName evidence="4">Uncharacterized protein AlNc14C437G11634</fullName>
    </submittedName>
</protein>
<organism evidence="4">
    <name type="scientific">Albugo laibachii Nc14</name>
    <dbReference type="NCBI Taxonomy" id="890382"/>
    <lineage>
        <taxon>Eukaryota</taxon>
        <taxon>Sar</taxon>
        <taxon>Stramenopiles</taxon>
        <taxon>Oomycota</taxon>
        <taxon>Peronosporomycetes</taxon>
        <taxon>Albuginales</taxon>
        <taxon>Albuginaceae</taxon>
        <taxon>Albugo</taxon>
    </lineage>
</organism>
<dbReference type="AlphaFoldDB" id="F0WZP3"/>
<dbReference type="InterPro" id="IPR040182">
    <property type="entry name" value="ATG13"/>
</dbReference>
<gene>
    <name evidence="4" type="primary">AlNc14C437G11634</name>
    <name evidence="4" type="ORF">ALNC14_131130</name>
</gene>
<evidence type="ECO:0000256" key="1">
    <source>
        <dbReference type="ARBA" id="ARBA00023006"/>
    </source>
</evidence>
<dbReference type="EMBL" id="FR824480">
    <property type="protein sequence ID" value="CCA26969.1"/>
    <property type="molecule type" value="Genomic_DNA"/>
</dbReference>
<name>F0WZP3_9STRA</name>
<dbReference type="PANTHER" id="PTHR13430">
    <property type="match status" value="1"/>
</dbReference>
<feature type="compositionally biased region" description="Polar residues" evidence="2">
    <location>
        <begin position="207"/>
        <end position="225"/>
    </location>
</feature>
<feature type="compositionally biased region" description="Polar residues" evidence="2">
    <location>
        <begin position="451"/>
        <end position="460"/>
    </location>
</feature>
<dbReference type="GO" id="GO:0000423">
    <property type="term" value="P:mitophagy"/>
    <property type="evidence" value="ECO:0007669"/>
    <property type="project" value="TreeGrafter"/>
</dbReference>
<sequence>MLPWKENVHLPLFIDIFYDGTDQNRIHLERWSVRYRETIPNKATNHGNTSLNEDVLKVLREVCKKAAILLRALYSLMRQLPLHQLHFVSYPPCLSYQLHSIDNTDQLISKSDAIQHGSFGKTETVREYAFLPISTPFGSLEVKGLYRIDIVESLIALKDLTSSPKLIFQPDVIIQDYVSPSGMSSRMQQSQGSIRSRSHTSDEKMDSINNTVQNEEQVHPPSSRQVLDRRRLSSDSLTPDSPRRSLQKITSQPMAIPVRNGVGGNLEFQNLSSPSHSRMVGGKPENALKSVTGTPTHPHSFDECNRYQESNINIVAAPFGYKNVPIYVPHTSIASSESSGNSGNIHWNSSGTNVIGTKEAPQPRSTPPIHPSSLTGSRHVRRRTFTPSLDAVGGALENFSLDSGLHVSPNYTLLNSSSKISPSSARPADHVRVLTEKKEIMRQEADESRRSANSTMTTPPFSYLDSSSAANNSNSCDAAPPIVRSCENDCMDSTGTTQKSPPFQANPCELYTTPGFTYRSHDQAFVARTDHYQTHRREVNLESLALKEQHISKHTQHSVIRVNCRNRRFGTDALDQQTFSWGISSPDSADAFHLLLPLTREEKERSSETFQANATLPYEAEDHDFPFAINDTESFMSKEKSTEKNGAFNLDKECQHASTIEANDTKLDTIMLRTSASEAEWKTTVSVSKFLHHLNHAPNLEMCIVTGQEREAVLPLKQALETASQQSDNVAVGDLETDKTSGITDVFDEELNSFRKLRDELTSQLGYDRNSSEISRLMK</sequence>
<feature type="compositionally biased region" description="Low complexity" evidence="2">
    <location>
        <begin position="181"/>
        <end position="195"/>
    </location>
</feature>
<keyword evidence="1" id="KW-0072">Autophagy</keyword>
<dbReference type="GO" id="GO:0034497">
    <property type="term" value="P:protein localization to phagophore assembly site"/>
    <property type="evidence" value="ECO:0007669"/>
    <property type="project" value="TreeGrafter"/>
</dbReference>
<feature type="domain" description="Autophagy-related protein 13 N-terminal" evidence="3">
    <location>
        <begin position="20"/>
        <end position="149"/>
    </location>
</feature>
<feature type="compositionally biased region" description="Basic and acidic residues" evidence="2">
    <location>
        <begin position="441"/>
        <end position="450"/>
    </location>
</feature>
<dbReference type="GO" id="GO:1990316">
    <property type="term" value="C:Atg1/ULK1 kinase complex"/>
    <property type="evidence" value="ECO:0007669"/>
    <property type="project" value="InterPro"/>
</dbReference>
<evidence type="ECO:0000313" key="4">
    <source>
        <dbReference type="EMBL" id="CCA26969.1"/>
    </source>
</evidence>
<dbReference type="GO" id="GO:0000407">
    <property type="term" value="C:phagophore assembly site"/>
    <property type="evidence" value="ECO:0007669"/>
    <property type="project" value="TreeGrafter"/>
</dbReference>
<dbReference type="PANTHER" id="PTHR13430:SF4">
    <property type="entry name" value="AUTOPHAGY-RELATED PROTEIN 13"/>
    <property type="match status" value="1"/>
</dbReference>
<dbReference type="GO" id="GO:0005829">
    <property type="term" value="C:cytosol"/>
    <property type="evidence" value="ECO:0007669"/>
    <property type="project" value="TreeGrafter"/>
</dbReference>
<dbReference type="InterPro" id="IPR036570">
    <property type="entry name" value="HORMA_dom_sf"/>
</dbReference>
<dbReference type="HOGENOM" id="CLU_336064_0_0_1"/>
<dbReference type="InterPro" id="IPR018731">
    <property type="entry name" value="Atg13_N"/>
</dbReference>
<evidence type="ECO:0000259" key="3">
    <source>
        <dbReference type="Pfam" id="PF10033"/>
    </source>
</evidence>
<feature type="region of interest" description="Disordered" evidence="2">
    <location>
        <begin position="356"/>
        <end position="382"/>
    </location>
</feature>
<proteinExistence type="predicted"/>
<accession>F0WZP3</accession>
<reference evidence="4" key="1">
    <citation type="journal article" date="2011" name="PLoS Biol.">
        <title>Gene gain and loss during evolution of obligate parasitism in the white rust pathogen of Arabidopsis thaliana.</title>
        <authorList>
            <person name="Kemen E."/>
            <person name="Gardiner A."/>
            <person name="Schultz-Larsen T."/>
            <person name="Kemen A.C."/>
            <person name="Balmuth A.L."/>
            <person name="Robert-Seilaniantz A."/>
            <person name="Bailey K."/>
            <person name="Holub E."/>
            <person name="Studholme D.J."/>
            <person name="Maclean D."/>
            <person name="Jones J.D."/>
        </authorList>
    </citation>
    <scope>NUCLEOTIDE SEQUENCE</scope>
</reference>
<feature type="region of interest" description="Disordered" evidence="2">
    <location>
        <begin position="441"/>
        <end position="470"/>
    </location>
</feature>
<evidence type="ECO:0000256" key="2">
    <source>
        <dbReference type="SAM" id="MobiDB-lite"/>
    </source>
</evidence>
<dbReference type="Pfam" id="PF10033">
    <property type="entry name" value="ATG13"/>
    <property type="match status" value="1"/>
</dbReference>
<reference evidence="4" key="2">
    <citation type="submission" date="2011-02" db="EMBL/GenBank/DDBJ databases">
        <authorList>
            <person name="MacLean D."/>
        </authorList>
    </citation>
    <scope>NUCLEOTIDE SEQUENCE</scope>
</reference>
<dbReference type="GO" id="GO:0034727">
    <property type="term" value="P:piecemeal microautophagy of the nucleus"/>
    <property type="evidence" value="ECO:0007669"/>
    <property type="project" value="TreeGrafter"/>
</dbReference>